<keyword evidence="3" id="KW-1185">Reference proteome</keyword>
<dbReference type="Gene3D" id="3.40.630.30">
    <property type="match status" value="1"/>
</dbReference>
<gene>
    <name evidence="2" type="ORF">ABUE30_11700</name>
</gene>
<dbReference type="PANTHER" id="PTHR43441">
    <property type="entry name" value="RIBOSOMAL-PROTEIN-SERINE ACETYLTRANSFERASE"/>
    <property type="match status" value="1"/>
</dbReference>
<dbReference type="EMBL" id="JBEQCT010000005">
    <property type="protein sequence ID" value="MFM2485714.1"/>
    <property type="molecule type" value="Genomic_DNA"/>
</dbReference>
<accession>A0ABW9G8K1</accession>
<dbReference type="InterPro" id="IPR000182">
    <property type="entry name" value="GNAT_dom"/>
</dbReference>
<reference evidence="2 3" key="1">
    <citation type="journal article" date="2013" name="Int. J. Syst. Evol. Microbiol.">
        <title>Celerinatantimonas yamalensis sp. nov., a cold-adapted diazotrophic bacterium from a cold permafrost brine.</title>
        <authorList>
            <person name="Shcherbakova V."/>
            <person name="Chuvilskaya N."/>
            <person name="Rivkina E."/>
            <person name="Demidov N."/>
            <person name="Uchaeva V."/>
            <person name="Suetin S."/>
            <person name="Suzina N."/>
            <person name="Gilichinsky D."/>
        </authorList>
    </citation>
    <scope>NUCLEOTIDE SEQUENCE [LARGE SCALE GENOMIC DNA]</scope>
    <source>
        <strain evidence="2 3">C7</strain>
    </source>
</reference>
<dbReference type="Proteomes" id="UP001629953">
    <property type="component" value="Unassembled WGS sequence"/>
</dbReference>
<evidence type="ECO:0000259" key="1">
    <source>
        <dbReference type="PROSITE" id="PS51186"/>
    </source>
</evidence>
<dbReference type="InterPro" id="IPR051908">
    <property type="entry name" value="Ribosomal_N-acetyltransferase"/>
</dbReference>
<evidence type="ECO:0000313" key="2">
    <source>
        <dbReference type="EMBL" id="MFM2485714.1"/>
    </source>
</evidence>
<feature type="domain" description="N-acetyltransferase" evidence="1">
    <location>
        <begin position="21"/>
        <end position="176"/>
    </location>
</feature>
<dbReference type="Pfam" id="PF13302">
    <property type="entry name" value="Acetyltransf_3"/>
    <property type="match status" value="1"/>
</dbReference>
<sequence>MESNRLNFAAPSLAHQPLMLAAIRESQTDLAQFLPWVASALSEEESVNSTQQAIENFNNFEGELRFSLFDKASGHFVGAIGLILRNKDIPYFEIGYWLKSSCVGMGYMTEAVKTLEDYAFNDLNAKRVEIKAAEGNLKSRAVAERCGYEFEGKHCNDRILPSGELSSTVVYAKTSGVSR</sequence>
<dbReference type="InterPro" id="IPR016181">
    <property type="entry name" value="Acyl_CoA_acyltransferase"/>
</dbReference>
<dbReference type="PROSITE" id="PS51186">
    <property type="entry name" value="GNAT"/>
    <property type="match status" value="1"/>
</dbReference>
<proteinExistence type="predicted"/>
<organism evidence="2 3">
    <name type="scientific">Celerinatantimonas yamalensis</name>
    <dbReference type="NCBI Taxonomy" id="559956"/>
    <lineage>
        <taxon>Bacteria</taxon>
        <taxon>Pseudomonadati</taxon>
        <taxon>Pseudomonadota</taxon>
        <taxon>Gammaproteobacteria</taxon>
        <taxon>Celerinatantimonadaceae</taxon>
        <taxon>Celerinatantimonas</taxon>
    </lineage>
</organism>
<evidence type="ECO:0000313" key="3">
    <source>
        <dbReference type="Proteomes" id="UP001629953"/>
    </source>
</evidence>
<dbReference type="PANTHER" id="PTHR43441:SF3">
    <property type="entry name" value="ACETYLTRANSFERASE"/>
    <property type="match status" value="1"/>
</dbReference>
<dbReference type="SUPFAM" id="SSF55729">
    <property type="entry name" value="Acyl-CoA N-acyltransferases (Nat)"/>
    <property type="match status" value="1"/>
</dbReference>
<dbReference type="RefSeq" id="WP_408623963.1">
    <property type="nucleotide sequence ID" value="NZ_JBEQCT010000005.1"/>
</dbReference>
<comment type="caution">
    <text evidence="2">The sequence shown here is derived from an EMBL/GenBank/DDBJ whole genome shotgun (WGS) entry which is preliminary data.</text>
</comment>
<name>A0ABW9G8K1_9GAMM</name>
<protein>
    <submittedName>
        <fullName evidence="2">GNAT family N-acetyltransferase</fullName>
    </submittedName>
</protein>